<comment type="caution">
    <text evidence="1">The sequence shown here is derived from an EMBL/GenBank/DDBJ whole genome shotgun (WGS) entry which is preliminary data.</text>
</comment>
<evidence type="ECO:0000313" key="2">
    <source>
        <dbReference type="Proteomes" id="UP001384579"/>
    </source>
</evidence>
<protein>
    <submittedName>
        <fullName evidence="1">COP23 domain-containing protein</fullName>
    </submittedName>
</protein>
<accession>A0ABU8YT88</accession>
<organism evidence="1 2">
    <name type="scientific">Microcoleus anatoxicus PTRS2</name>
    <dbReference type="NCBI Taxonomy" id="2705321"/>
    <lineage>
        <taxon>Bacteria</taxon>
        <taxon>Bacillati</taxon>
        <taxon>Cyanobacteriota</taxon>
        <taxon>Cyanophyceae</taxon>
        <taxon>Oscillatoriophycideae</taxon>
        <taxon>Oscillatoriales</taxon>
        <taxon>Microcoleaceae</taxon>
        <taxon>Microcoleus</taxon>
        <taxon>Microcoleus anatoxicus</taxon>
    </lineage>
</organism>
<gene>
    <name evidence="1" type="ORF">WMG39_22905</name>
</gene>
<proteinExistence type="predicted"/>
<sequence>MNNGGKFFNAKNMTINILSLVAAVVGAGIAFAQGWPPVLFGKKDHFFCELRPDTQRGGEVWTVMYRHDKGVQPWLKMVTTLGGGYTPIRRCEIISERLETYRKDGLTQLGYRGDSNTPDQYVICAKTKLSGDNCPLLVTLKPGTQRSAYQSLQDITEDLRNGTGVYQGSEGKVANSDFSPSSPVIDLTPFLREEDRVAGSKSAK</sequence>
<dbReference type="EMBL" id="JBBLXS010000410">
    <property type="protein sequence ID" value="MEK0187677.1"/>
    <property type="molecule type" value="Genomic_DNA"/>
</dbReference>
<dbReference type="RefSeq" id="WP_340541864.1">
    <property type="nucleotide sequence ID" value="NZ_JBBLXS010000410.1"/>
</dbReference>
<dbReference type="Proteomes" id="UP001384579">
    <property type="component" value="Unassembled WGS sequence"/>
</dbReference>
<reference evidence="1 2" key="1">
    <citation type="journal article" date="2020" name="Harmful Algae">
        <title>Molecular and morphological characterization of a novel dihydroanatoxin-a producing Microcoleus species (cyanobacteria) from the Russian River, California, USA.</title>
        <authorList>
            <person name="Conklin K.Y."/>
            <person name="Stancheva R."/>
            <person name="Otten T.G."/>
            <person name="Fadness R."/>
            <person name="Boyer G.L."/>
            <person name="Read B."/>
            <person name="Zhang X."/>
            <person name="Sheath R.G."/>
        </authorList>
    </citation>
    <scope>NUCLEOTIDE SEQUENCE [LARGE SCALE GENOMIC DNA]</scope>
    <source>
        <strain evidence="1 2">PTRS2</strain>
    </source>
</reference>
<dbReference type="Pfam" id="PF14218">
    <property type="entry name" value="COP23"/>
    <property type="match status" value="1"/>
</dbReference>
<evidence type="ECO:0000313" key="1">
    <source>
        <dbReference type="EMBL" id="MEK0187677.1"/>
    </source>
</evidence>
<keyword evidence="2" id="KW-1185">Reference proteome</keyword>
<name>A0ABU8YT88_9CYAN</name>
<dbReference type="InterPro" id="IPR025478">
    <property type="entry name" value="COP23"/>
</dbReference>